<gene>
    <name evidence="2" type="ORF">TRFO_33841</name>
</gene>
<name>A0A1J4JKR4_9EUKA</name>
<dbReference type="VEuPathDB" id="TrichDB:TRFO_33841"/>
<protein>
    <submittedName>
        <fullName evidence="2">Uncharacterized protein</fullName>
    </submittedName>
</protein>
<keyword evidence="3" id="KW-1185">Reference proteome</keyword>
<comment type="caution">
    <text evidence="2">The sequence shown here is derived from an EMBL/GenBank/DDBJ whole genome shotgun (WGS) entry which is preliminary data.</text>
</comment>
<feature type="region of interest" description="Disordered" evidence="1">
    <location>
        <begin position="21"/>
        <end position="80"/>
    </location>
</feature>
<feature type="compositionally biased region" description="Polar residues" evidence="1">
    <location>
        <begin position="63"/>
        <end position="80"/>
    </location>
</feature>
<dbReference type="AlphaFoldDB" id="A0A1J4JKR4"/>
<proteinExistence type="predicted"/>
<accession>A0A1J4JKR4</accession>
<dbReference type="RefSeq" id="XP_068352847.1">
    <property type="nucleotide sequence ID" value="XM_068509306.1"/>
</dbReference>
<evidence type="ECO:0000313" key="2">
    <source>
        <dbReference type="EMBL" id="OHS99710.1"/>
    </source>
</evidence>
<dbReference type="SUPFAM" id="SSF55781">
    <property type="entry name" value="GAF domain-like"/>
    <property type="match status" value="1"/>
</dbReference>
<sequence length="312" mass="36216">MKKLTNTKISIYKKLKNETKKTFKSKNNQSKMNQIKLPNHKISAIDAKKNPQNPYPRSKASKKVSSSFTGNNRMPKKASNQFSIQKALPKKKECGFNKINQALKKQDKLSMGKSCHSKKQSNEKYLRHESVKKAFLVNTMTCPLQKKIEQTIQITLKAEKKTLWQDIPTLHMLKKRRLDKAVTHNTGKKGFTFFSREVVKIKKASSHSSYSPEIEKKVAPGKTPMMLFPKKDSNSNVCAVVQVKKDPKNPFFDDEDEKKVQFFIKKFKIYSKKLHLPKIPHETVQKKMQIMQLEQFLLAKKRKITQLFECEN</sequence>
<dbReference type="Gene3D" id="3.30.450.40">
    <property type="match status" value="1"/>
</dbReference>
<evidence type="ECO:0000256" key="1">
    <source>
        <dbReference type="SAM" id="MobiDB-lite"/>
    </source>
</evidence>
<dbReference type="GeneID" id="94844010"/>
<reference evidence="2" key="1">
    <citation type="submission" date="2016-10" db="EMBL/GenBank/DDBJ databases">
        <authorList>
            <person name="Benchimol M."/>
            <person name="Almeida L.G."/>
            <person name="Vasconcelos A.T."/>
            <person name="Perreira-Neves A."/>
            <person name="Rosa I.A."/>
            <person name="Tasca T."/>
            <person name="Bogo M.R."/>
            <person name="de Souza W."/>
        </authorList>
    </citation>
    <scope>NUCLEOTIDE SEQUENCE [LARGE SCALE GENOMIC DNA]</scope>
    <source>
        <strain evidence="2">K</strain>
    </source>
</reference>
<evidence type="ECO:0000313" key="3">
    <source>
        <dbReference type="Proteomes" id="UP000179807"/>
    </source>
</evidence>
<dbReference type="EMBL" id="MLAK01000992">
    <property type="protein sequence ID" value="OHS99710.1"/>
    <property type="molecule type" value="Genomic_DNA"/>
</dbReference>
<dbReference type="InterPro" id="IPR029016">
    <property type="entry name" value="GAF-like_dom_sf"/>
</dbReference>
<dbReference type="Proteomes" id="UP000179807">
    <property type="component" value="Unassembled WGS sequence"/>
</dbReference>
<organism evidence="2 3">
    <name type="scientific">Tritrichomonas foetus</name>
    <dbReference type="NCBI Taxonomy" id="1144522"/>
    <lineage>
        <taxon>Eukaryota</taxon>
        <taxon>Metamonada</taxon>
        <taxon>Parabasalia</taxon>
        <taxon>Tritrichomonadida</taxon>
        <taxon>Tritrichomonadidae</taxon>
        <taxon>Tritrichomonas</taxon>
    </lineage>
</organism>